<dbReference type="AlphaFoldDB" id="D4XLG3"/>
<name>D4XLG3_ACIHA</name>
<gene>
    <name evidence="1" type="ORF">HMP0015_0555</name>
</gene>
<dbReference type="Proteomes" id="UP000003085">
    <property type="component" value="Unassembled WGS sequence"/>
</dbReference>
<protein>
    <submittedName>
        <fullName evidence="1">Uncharacterized protein</fullName>
    </submittedName>
</protein>
<dbReference type="HOGENOM" id="CLU_3131202_0_0_6"/>
<reference evidence="2" key="1">
    <citation type="submission" date="2010-03" db="EMBL/GenBank/DDBJ databases">
        <title>Complete sequence of Mobiluncus curtisii ATCC 43063.</title>
        <authorList>
            <person name="Muzny D."/>
            <person name="Qin X."/>
            <person name="Deng J."/>
            <person name="Jiang H."/>
            <person name="Liu Y."/>
            <person name="Qu J."/>
            <person name="Song X.-Z."/>
            <person name="Zhang L."/>
            <person name="Thornton R."/>
            <person name="Coyle M."/>
            <person name="Francisco L."/>
            <person name="Jackson L."/>
            <person name="Javaid M."/>
            <person name="Korchina V."/>
            <person name="Kovar C."/>
            <person name="Mata R."/>
            <person name="Mathew T."/>
            <person name="Ngo R."/>
            <person name="Nguyen L."/>
            <person name="Nguyen N."/>
            <person name="Okwuonu G."/>
            <person name="Ongeri F."/>
            <person name="Pham C."/>
            <person name="Simmons D."/>
            <person name="Wilczek-Boney K."/>
            <person name="Hale W."/>
            <person name="Jakkamsetti A."/>
            <person name="Pham P."/>
            <person name="Ruth R."/>
            <person name="San Lucas F."/>
            <person name="Warren J."/>
            <person name="Zhang J."/>
            <person name="Zhao Z."/>
            <person name="Zhou C."/>
            <person name="Zhu D."/>
            <person name="Lee S."/>
            <person name="Bess C."/>
            <person name="Blankenburg K."/>
            <person name="Forbes L."/>
            <person name="Fu Q."/>
            <person name="Gubbala S."/>
            <person name="Hirani K."/>
            <person name="Jayaseelan J.C."/>
            <person name="Lara F."/>
            <person name="Munidasa M."/>
            <person name="Palculict T."/>
            <person name="Patil S."/>
            <person name="Pu L.-L."/>
            <person name="Saada N."/>
            <person name="Tang L."/>
            <person name="Weissenberger G."/>
            <person name="Zhu Y."/>
            <person name="Hemphill L."/>
            <person name="Shang Y."/>
            <person name="Youmans B."/>
            <person name="Ayvaz T."/>
            <person name="Ross M."/>
            <person name="Santibanez J."/>
            <person name="Aqrawi P."/>
            <person name="Gross S."/>
            <person name="Joshi V."/>
            <person name="Fowler G."/>
            <person name="Nazareth L."/>
            <person name="Reid J."/>
            <person name="Worley K."/>
            <person name="Petrosino J."/>
            <person name="Highlander S."/>
            <person name="Gibbs R."/>
            <person name="Gibbs R."/>
        </authorList>
    </citation>
    <scope>NUCLEOTIDE SEQUENCE [LARGE SCALE GENOMIC DNA]</scope>
    <source>
        <strain evidence="2">ATCC 19194</strain>
    </source>
</reference>
<evidence type="ECO:0000313" key="1">
    <source>
        <dbReference type="EMBL" id="EFF83961.1"/>
    </source>
</evidence>
<organism evidence="1 2">
    <name type="scientific">Acinetobacter haemolyticus ATCC 19194</name>
    <dbReference type="NCBI Taxonomy" id="707232"/>
    <lineage>
        <taxon>Bacteria</taxon>
        <taxon>Pseudomonadati</taxon>
        <taxon>Pseudomonadota</taxon>
        <taxon>Gammaproteobacteria</taxon>
        <taxon>Moraxellales</taxon>
        <taxon>Moraxellaceae</taxon>
        <taxon>Acinetobacter</taxon>
    </lineage>
</organism>
<sequence>MFNVLSDNNDEKPMKHEPRFLLIRINLCVIQKASRIRLKSYMLIFVVKA</sequence>
<comment type="caution">
    <text evidence="1">The sequence shown here is derived from an EMBL/GenBank/DDBJ whole genome shotgun (WGS) entry which is preliminary data.</text>
</comment>
<dbReference type="EMBL" id="ADMT01000080">
    <property type="protein sequence ID" value="EFF83961.1"/>
    <property type="molecule type" value="Genomic_DNA"/>
</dbReference>
<proteinExistence type="predicted"/>
<accession>D4XLG3</accession>
<evidence type="ECO:0000313" key="2">
    <source>
        <dbReference type="Proteomes" id="UP000003085"/>
    </source>
</evidence>